<organism evidence="2 3">
    <name type="scientific">Sphingobacterium corticibacter</name>
    <dbReference type="NCBI Taxonomy" id="2171749"/>
    <lineage>
        <taxon>Bacteria</taxon>
        <taxon>Pseudomonadati</taxon>
        <taxon>Bacteroidota</taxon>
        <taxon>Sphingobacteriia</taxon>
        <taxon>Sphingobacteriales</taxon>
        <taxon>Sphingobacteriaceae</taxon>
        <taxon>Sphingobacterium</taxon>
    </lineage>
</organism>
<name>A0A2T8HNT2_9SPHI</name>
<evidence type="ECO:0000313" key="3">
    <source>
        <dbReference type="Proteomes" id="UP000245627"/>
    </source>
</evidence>
<sequence length="585" mass="63382">MKLSSTSVPNAVYNISIIAKVGIHLIFLIAILQSCSKDENTTLQTNGAASVNISISGVEDENTFIINESEVEDEIARASIARTNIFTDEKETVVYDIQTLPEFDVLSDVQSSLPSSSSAVNIIDSSVVSKAAIVGTKAIKGSSKAVTRMEAQTRYRIIFYEQGSTTVASNNQAIAGTAMEASLDVGKTYNWYAVSINATTVPNINSSGVIARSSLANRDVLYASGVITPVFGANTLQITFSRRTARIEVNLNVRGMFGRIRNNTSLEIGWRSGTTFNSVIQMGDLNIRTGNYTNITNSSAVTGASMTATATNTGDAVKNAVFYTVRNNNIANGSLTVRLNRLDLTMDDGGVRSFNTATLVPISGAMTPTYGSRSVINARLIESAMAVNGTRFARTNLIYDPANNQVDRYRFRPHNNYARPNFNNEYWRFQGNTPTGPTGNVDPCQNVYPNSVWKSPRIEDFRALGTNGLVTSGNTNGVRKITKHWNQTGNAAGNASGYPSNVLTILYLGFYNENGVLQEDGERLGSASSQALADHWLNTAANNTTAGVARYRVTQYSNGVVINTAGVILAQSPRSMRRPIRCHRR</sequence>
<reference evidence="2 3" key="1">
    <citation type="submission" date="2018-04" db="EMBL/GenBank/DDBJ databases">
        <title>Sphingobacterium cortibacter sp. nov.</title>
        <authorList>
            <person name="Li Y."/>
        </authorList>
    </citation>
    <scope>NUCLEOTIDE SEQUENCE [LARGE SCALE GENOMIC DNA]</scope>
    <source>
        <strain evidence="2 3">2c-3</strain>
    </source>
</reference>
<dbReference type="EMBL" id="QDKG01000001">
    <property type="protein sequence ID" value="PVH27075.1"/>
    <property type="molecule type" value="Genomic_DNA"/>
</dbReference>
<keyword evidence="1" id="KW-1133">Transmembrane helix</keyword>
<evidence type="ECO:0000313" key="2">
    <source>
        <dbReference type="EMBL" id="PVH27075.1"/>
    </source>
</evidence>
<proteinExistence type="predicted"/>
<dbReference type="PROSITE" id="PS51257">
    <property type="entry name" value="PROKAR_LIPOPROTEIN"/>
    <property type="match status" value="1"/>
</dbReference>
<comment type="caution">
    <text evidence="2">The sequence shown here is derived from an EMBL/GenBank/DDBJ whole genome shotgun (WGS) entry which is preliminary data.</text>
</comment>
<dbReference type="Proteomes" id="UP000245627">
    <property type="component" value="Unassembled WGS sequence"/>
</dbReference>
<keyword evidence="3" id="KW-1185">Reference proteome</keyword>
<dbReference type="AlphaFoldDB" id="A0A2T8HNT2"/>
<protein>
    <recommendedName>
        <fullName evidence="4">Fimbrillin family protein</fullName>
    </recommendedName>
</protein>
<feature type="transmembrane region" description="Helical" evidence="1">
    <location>
        <begin position="12"/>
        <end position="32"/>
    </location>
</feature>
<dbReference type="OrthoDB" id="698753at2"/>
<dbReference type="RefSeq" id="WP_116774930.1">
    <property type="nucleotide sequence ID" value="NZ_QDKG01000001.1"/>
</dbReference>
<accession>A0A2T8HNT2</accession>
<keyword evidence="1" id="KW-0812">Transmembrane</keyword>
<evidence type="ECO:0000256" key="1">
    <source>
        <dbReference type="SAM" id="Phobius"/>
    </source>
</evidence>
<evidence type="ECO:0008006" key="4">
    <source>
        <dbReference type="Google" id="ProtNLM"/>
    </source>
</evidence>
<gene>
    <name evidence="2" type="ORF">DC487_05615</name>
</gene>
<keyword evidence="1" id="KW-0472">Membrane</keyword>